<sequence length="79" mass="8221">MTDGTGYGIRAGDVGSVAGKLNTAADQMGTVKSTMPQEQCSTPAAMGGEEAAPAYDDFVAGWQREATVLRDALKKQRSP</sequence>
<reference evidence="1 2" key="1">
    <citation type="submission" date="2023-05" db="EMBL/GenBank/DDBJ databases">
        <title>Draft genome sequence of Streptomyces sp. B-S-A12 isolated from a cave soil in Thailand.</title>
        <authorList>
            <person name="Chamroensaksri N."/>
            <person name="Muangham S."/>
        </authorList>
    </citation>
    <scope>NUCLEOTIDE SEQUENCE [LARGE SCALE GENOMIC DNA]</scope>
    <source>
        <strain evidence="1 2">B-S-A12</strain>
    </source>
</reference>
<comment type="caution">
    <text evidence="1">The sequence shown here is derived from an EMBL/GenBank/DDBJ whole genome shotgun (WGS) entry which is preliminary data.</text>
</comment>
<accession>A0ABT6SNT0</accession>
<dbReference type="RefSeq" id="WP_282533168.1">
    <property type="nucleotide sequence ID" value="NZ_JASCIS010000001.1"/>
</dbReference>
<evidence type="ECO:0000313" key="1">
    <source>
        <dbReference type="EMBL" id="MDI3417258.1"/>
    </source>
</evidence>
<proteinExistence type="predicted"/>
<keyword evidence="2" id="KW-1185">Reference proteome</keyword>
<dbReference type="EMBL" id="JASCIS010000001">
    <property type="protein sequence ID" value="MDI3417258.1"/>
    <property type="molecule type" value="Genomic_DNA"/>
</dbReference>
<organism evidence="1 2">
    <name type="scientific">Streptomyces luteolus</name>
    <dbReference type="NCBI Taxonomy" id="3043615"/>
    <lineage>
        <taxon>Bacteria</taxon>
        <taxon>Bacillati</taxon>
        <taxon>Actinomycetota</taxon>
        <taxon>Actinomycetes</taxon>
        <taxon>Kitasatosporales</taxon>
        <taxon>Streptomycetaceae</taxon>
        <taxon>Streptomyces</taxon>
    </lineage>
</organism>
<gene>
    <name evidence="1" type="ORF">QIT00_01545</name>
</gene>
<name>A0ABT6SNT0_9ACTN</name>
<protein>
    <submittedName>
        <fullName evidence="1">Uncharacterized protein</fullName>
    </submittedName>
</protein>
<dbReference type="Proteomes" id="UP001237105">
    <property type="component" value="Unassembled WGS sequence"/>
</dbReference>
<evidence type="ECO:0000313" key="2">
    <source>
        <dbReference type="Proteomes" id="UP001237105"/>
    </source>
</evidence>